<dbReference type="GO" id="GO:0009378">
    <property type="term" value="F:four-way junction helicase activity"/>
    <property type="evidence" value="ECO:0007669"/>
    <property type="project" value="TreeGrafter"/>
</dbReference>
<dbReference type="GO" id="GO:0009432">
    <property type="term" value="P:SOS response"/>
    <property type="evidence" value="ECO:0007669"/>
    <property type="project" value="UniProtKB-UniRule"/>
</dbReference>
<dbReference type="Proteomes" id="UP000198995">
    <property type="component" value="Unassembled WGS sequence"/>
</dbReference>
<proteinExistence type="inferred from homology"/>
<dbReference type="GO" id="GO:0005737">
    <property type="term" value="C:cytoplasm"/>
    <property type="evidence" value="ECO:0007669"/>
    <property type="project" value="TreeGrafter"/>
</dbReference>
<dbReference type="RefSeq" id="WP_200781888.1">
    <property type="nucleotide sequence ID" value="NZ_FNAF01000005.1"/>
</dbReference>
<dbReference type="NCBIfam" id="TIGR01389">
    <property type="entry name" value="recQ"/>
    <property type="match status" value="1"/>
</dbReference>
<dbReference type="SUPFAM" id="SSF47819">
    <property type="entry name" value="HRDC-like"/>
    <property type="match status" value="1"/>
</dbReference>
<keyword evidence="4" id="KW-0479">Metal-binding</keyword>
<evidence type="ECO:0000256" key="8">
    <source>
        <dbReference type="ARBA" id="ARBA00022806"/>
    </source>
</evidence>
<keyword evidence="5" id="KW-0547">Nucleotide-binding</keyword>
<dbReference type="Gene3D" id="1.10.10.10">
    <property type="entry name" value="Winged helix-like DNA-binding domain superfamily/Winged helix DNA-binding domain"/>
    <property type="match status" value="1"/>
</dbReference>
<organism evidence="20 21">
    <name type="scientific">Peptococcus niger</name>
    <dbReference type="NCBI Taxonomy" id="2741"/>
    <lineage>
        <taxon>Bacteria</taxon>
        <taxon>Bacillati</taxon>
        <taxon>Bacillota</taxon>
        <taxon>Clostridia</taxon>
        <taxon>Eubacteriales</taxon>
        <taxon>Peptococcaceae</taxon>
        <taxon>Peptococcus</taxon>
    </lineage>
</organism>
<evidence type="ECO:0000259" key="19">
    <source>
        <dbReference type="PROSITE" id="PS51194"/>
    </source>
</evidence>
<evidence type="ECO:0000256" key="12">
    <source>
        <dbReference type="ARBA" id="ARBA00023172"/>
    </source>
</evidence>
<dbReference type="InterPro" id="IPR036388">
    <property type="entry name" value="WH-like_DNA-bd_sf"/>
</dbReference>
<evidence type="ECO:0000259" key="18">
    <source>
        <dbReference type="PROSITE" id="PS51192"/>
    </source>
</evidence>
<keyword evidence="7" id="KW-0378">Hydrolase</keyword>
<dbReference type="InterPro" id="IPR032284">
    <property type="entry name" value="RecQ_Zn-bd"/>
</dbReference>
<dbReference type="GO" id="GO:0003677">
    <property type="term" value="F:DNA binding"/>
    <property type="evidence" value="ECO:0007669"/>
    <property type="project" value="UniProtKB-KW"/>
</dbReference>
<dbReference type="EC" id="5.6.2.4" evidence="16"/>
<comment type="similarity">
    <text evidence="3">Belongs to the helicase family. RecQ subfamily.</text>
</comment>
<protein>
    <recommendedName>
        <fullName evidence="16">DNA helicase RecQ</fullName>
        <ecNumber evidence="16">5.6.2.4</ecNumber>
    </recommendedName>
</protein>
<dbReference type="InterPro" id="IPR014001">
    <property type="entry name" value="Helicase_ATP-bd"/>
</dbReference>
<dbReference type="Pfam" id="PF09382">
    <property type="entry name" value="RQC"/>
    <property type="match status" value="1"/>
</dbReference>
<evidence type="ECO:0000256" key="13">
    <source>
        <dbReference type="ARBA" id="ARBA00023204"/>
    </source>
</evidence>
<keyword evidence="6" id="KW-0227">DNA damage</keyword>
<dbReference type="GO" id="GO:0046872">
    <property type="term" value="F:metal ion binding"/>
    <property type="evidence" value="ECO:0007669"/>
    <property type="project" value="UniProtKB-KW"/>
</dbReference>
<evidence type="ECO:0000256" key="14">
    <source>
        <dbReference type="ARBA" id="ARBA00023235"/>
    </source>
</evidence>
<dbReference type="GO" id="GO:0043138">
    <property type="term" value="F:3'-5' DNA helicase activity"/>
    <property type="evidence" value="ECO:0007669"/>
    <property type="project" value="UniProtKB-EC"/>
</dbReference>
<keyword evidence="14" id="KW-0413">Isomerase</keyword>
<dbReference type="InterPro" id="IPR006293">
    <property type="entry name" value="DNA_helicase_ATP-dep_RecQ_bac"/>
</dbReference>
<evidence type="ECO:0000256" key="11">
    <source>
        <dbReference type="ARBA" id="ARBA00023125"/>
    </source>
</evidence>
<dbReference type="InterPro" id="IPR010997">
    <property type="entry name" value="HRDC-like_sf"/>
</dbReference>
<dbReference type="GO" id="GO:0006281">
    <property type="term" value="P:DNA repair"/>
    <property type="evidence" value="ECO:0007669"/>
    <property type="project" value="UniProtKB-KW"/>
</dbReference>
<dbReference type="InterPro" id="IPR002121">
    <property type="entry name" value="HRDC_dom"/>
</dbReference>
<dbReference type="SMART" id="SM00487">
    <property type="entry name" value="DEXDc"/>
    <property type="match status" value="1"/>
</dbReference>
<dbReference type="GO" id="GO:0043590">
    <property type="term" value="C:bacterial nucleoid"/>
    <property type="evidence" value="ECO:0007669"/>
    <property type="project" value="TreeGrafter"/>
</dbReference>
<evidence type="ECO:0000256" key="2">
    <source>
        <dbReference type="ARBA" id="ARBA00001947"/>
    </source>
</evidence>
<dbReference type="CDD" id="cd17920">
    <property type="entry name" value="DEXHc_RecQ"/>
    <property type="match status" value="1"/>
</dbReference>
<comment type="catalytic activity">
    <reaction evidence="15">
        <text>Couples ATP hydrolysis with the unwinding of duplex DNA by translocating in the 3'-5' direction.</text>
        <dbReference type="EC" id="5.6.2.4"/>
    </reaction>
</comment>
<feature type="domain" description="HRDC" evidence="17">
    <location>
        <begin position="514"/>
        <end position="590"/>
    </location>
</feature>
<dbReference type="FunFam" id="3.40.50.300:FF:001389">
    <property type="entry name" value="ATP-dependent DNA helicase RecQ"/>
    <property type="match status" value="1"/>
</dbReference>
<evidence type="ECO:0000313" key="20">
    <source>
        <dbReference type="EMBL" id="SDD67618.1"/>
    </source>
</evidence>
<feature type="domain" description="Helicase ATP-binding" evidence="18">
    <location>
        <begin position="25"/>
        <end position="194"/>
    </location>
</feature>
<evidence type="ECO:0000256" key="9">
    <source>
        <dbReference type="ARBA" id="ARBA00022833"/>
    </source>
</evidence>
<dbReference type="SMART" id="SM00956">
    <property type="entry name" value="RQC"/>
    <property type="match status" value="1"/>
</dbReference>
<comment type="cofactor">
    <cofactor evidence="2">
        <name>Zn(2+)</name>
        <dbReference type="ChEBI" id="CHEBI:29105"/>
    </cofactor>
</comment>
<dbReference type="SUPFAM" id="SSF46785">
    <property type="entry name" value="Winged helix' DNA-binding domain"/>
    <property type="match status" value="1"/>
</dbReference>
<dbReference type="SMART" id="SM00341">
    <property type="entry name" value="HRDC"/>
    <property type="match status" value="1"/>
</dbReference>
<evidence type="ECO:0000256" key="4">
    <source>
        <dbReference type="ARBA" id="ARBA00022723"/>
    </source>
</evidence>
<dbReference type="GO" id="GO:0005524">
    <property type="term" value="F:ATP binding"/>
    <property type="evidence" value="ECO:0007669"/>
    <property type="project" value="UniProtKB-KW"/>
</dbReference>
<dbReference type="PROSITE" id="PS51194">
    <property type="entry name" value="HELICASE_CTER"/>
    <property type="match status" value="1"/>
</dbReference>
<evidence type="ECO:0000256" key="16">
    <source>
        <dbReference type="NCBIfam" id="TIGR01389"/>
    </source>
</evidence>
<evidence type="ECO:0000256" key="6">
    <source>
        <dbReference type="ARBA" id="ARBA00022763"/>
    </source>
</evidence>
<dbReference type="Gene3D" id="1.10.150.80">
    <property type="entry name" value="HRDC domain"/>
    <property type="match status" value="1"/>
</dbReference>
<dbReference type="SMART" id="SM00490">
    <property type="entry name" value="HELICc"/>
    <property type="match status" value="1"/>
</dbReference>
<dbReference type="Pfam" id="PF00270">
    <property type="entry name" value="DEAD"/>
    <property type="match status" value="1"/>
</dbReference>
<dbReference type="AlphaFoldDB" id="A0A1G6WP21"/>
<keyword evidence="13" id="KW-0234">DNA repair</keyword>
<evidence type="ECO:0000256" key="10">
    <source>
        <dbReference type="ARBA" id="ARBA00022840"/>
    </source>
</evidence>
<comment type="cofactor">
    <cofactor evidence="1">
        <name>Mg(2+)</name>
        <dbReference type="ChEBI" id="CHEBI:18420"/>
    </cofactor>
</comment>
<dbReference type="InterPro" id="IPR036390">
    <property type="entry name" value="WH_DNA-bd_sf"/>
</dbReference>
<dbReference type="GO" id="GO:0030894">
    <property type="term" value="C:replisome"/>
    <property type="evidence" value="ECO:0007669"/>
    <property type="project" value="TreeGrafter"/>
</dbReference>
<keyword evidence="8 20" id="KW-0347">Helicase</keyword>
<dbReference type="EMBL" id="FNAF01000005">
    <property type="protein sequence ID" value="SDD67618.1"/>
    <property type="molecule type" value="Genomic_DNA"/>
</dbReference>
<keyword evidence="21" id="KW-1185">Reference proteome</keyword>
<dbReference type="NCBIfam" id="TIGR00614">
    <property type="entry name" value="recQ_fam"/>
    <property type="match status" value="1"/>
</dbReference>
<dbReference type="CDD" id="cd18794">
    <property type="entry name" value="SF2_C_RecQ"/>
    <property type="match status" value="1"/>
</dbReference>
<dbReference type="PANTHER" id="PTHR13710">
    <property type="entry name" value="DNA HELICASE RECQ FAMILY MEMBER"/>
    <property type="match status" value="1"/>
</dbReference>
<sequence>MEDAYRILHQYFGYETFRPGQEKLIEGILQGRDVVGILPTGGGKSLCYQIPALSLPGLTLVISPLISLMKDQVDGLRELGISAAKIDGQTEPVAYRDIMRSAFHGDLKLLYIAPERLAQESFQRAVKNLPIALVAIDEAHCVSQWGHDFRPSYRQIAAGLSALTPRPIFAALTATATEPVQADIVKGLALQDPLVYVADFDRPNLYFNILAPSDRKKTLLSFLADGQSAIVYCATRRTVDTLSAYLNDQGVTAVAYHAGLSAEDRERHQDAFINDKVQVAVATNAFGMGIDKPDVRRVIHYNIPKNIESYYQEAGRAGRDGAPAEAVLFFNAADIMTNLFLIGQSREPNARQKLDAMLGYAYTGSCLRHYLLRYFQPTEDLPPACGHCAICDGRITTTDVTEPARMVLSCIARMGQRYGTSLIIDVLRGAKTERIRAQGFDRLSTYGLLAKSSKGALRDVITLLAAEGYLAVVGADYPILKLTEKSRALLQGEVQLSMNRPRSVRSGQGHLATEDLDETLFHALRQLRREMADNLGLPPYIIFTDRTLQDLARRMPRTSEDLLAVHGIGAVKAKKYGAPFLLAIRRYLQE</sequence>
<dbReference type="STRING" id="2741.SAMN04489866_105102"/>
<dbReference type="GO" id="GO:0006310">
    <property type="term" value="P:DNA recombination"/>
    <property type="evidence" value="ECO:0007669"/>
    <property type="project" value="UniProtKB-UniRule"/>
</dbReference>
<keyword evidence="11" id="KW-0238">DNA-binding</keyword>
<dbReference type="InterPro" id="IPR001650">
    <property type="entry name" value="Helicase_C-like"/>
</dbReference>
<evidence type="ECO:0000256" key="7">
    <source>
        <dbReference type="ARBA" id="ARBA00022801"/>
    </source>
</evidence>
<name>A0A1G6WP21_PEPNI</name>
<evidence type="ECO:0000259" key="17">
    <source>
        <dbReference type="PROSITE" id="PS50967"/>
    </source>
</evidence>
<evidence type="ECO:0000256" key="5">
    <source>
        <dbReference type="ARBA" id="ARBA00022741"/>
    </source>
</evidence>
<keyword evidence="9" id="KW-0862">Zinc</keyword>
<gene>
    <name evidence="20" type="ORF">SAMN04489866_105102</name>
</gene>
<dbReference type="SUPFAM" id="SSF52540">
    <property type="entry name" value="P-loop containing nucleoside triphosphate hydrolases"/>
    <property type="match status" value="1"/>
</dbReference>
<feature type="domain" description="Helicase C-terminal" evidence="19">
    <location>
        <begin position="215"/>
        <end position="358"/>
    </location>
</feature>
<dbReference type="PANTHER" id="PTHR13710:SF105">
    <property type="entry name" value="ATP-DEPENDENT DNA HELICASE Q1"/>
    <property type="match status" value="1"/>
</dbReference>
<dbReference type="InterPro" id="IPR044876">
    <property type="entry name" value="HRDC_dom_sf"/>
</dbReference>
<dbReference type="PROSITE" id="PS51192">
    <property type="entry name" value="HELICASE_ATP_BIND_1"/>
    <property type="match status" value="1"/>
</dbReference>
<accession>A0A1G6WP21</accession>
<evidence type="ECO:0000313" key="21">
    <source>
        <dbReference type="Proteomes" id="UP000198995"/>
    </source>
</evidence>
<dbReference type="Pfam" id="PF00271">
    <property type="entry name" value="Helicase_C"/>
    <property type="match status" value="1"/>
</dbReference>
<evidence type="ECO:0000256" key="15">
    <source>
        <dbReference type="ARBA" id="ARBA00034617"/>
    </source>
</evidence>
<dbReference type="Gene3D" id="3.40.50.300">
    <property type="entry name" value="P-loop containing nucleotide triphosphate hydrolases"/>
    <property type="match status" value="2"/>
</dbReference>
<keyword evidence="10" id="KW-0067">ATP-binding</keyword>
<reference evidence="20 21" key="1">
    <citation type="submission" date="2016-10" db="EMBL/GenBank/DDBJ databases">
        <authorList>
            <person name="de Groot N.N."/>
        </authorList>
    </citation>
    <scope>NUCLEOTIDE SEQUENCE [LARGE SCALE GENOMIC DNA]</scope>
    <source>
        <strain evidence="20 21">DSM 20475</strain>
    </source>
</reference>
<evidence type="ECO:0000256" key="3">
    <source>
        <dbReference type="ARBA" id="ARBA00005446"/>
    </source>
</evidence>
<dbReference type="Pfam" id="PF00570">
    <property type="entry name" value="HRDC"/>
    <property type="match status" value="1"/>
</dbReference>
<dbReference type="InterPro" id="IPR027417">
    <property type="entry name" value="P-loop_NTPase"/>
</dbReference>
<dbReference type="InterPro" id="IPR011545">
    <property type="entry name" value="DEAD/DEAH_box_helicase_dom"/>
</dbReference>
<dbReference type="GO" id="GO:0006260">
    <property type="term" value="P:DNA replication"/>
    <property type="evidence" value="ECO:0007669"/>
    <property type="project" value="InterPro"/>
</dbReference>
<dbReference type="GO" id="GO:0016787">
    <property type="term" value="F:hydrolase activity"/>
    <property type="evidence" value="ECO:0007669"/>
    <property type="project" value="UniProtKB-KW"/>
</dbReference>
<dbReference type="PROSITE" id="PS50967">
    <property type="entry name" value="HRDC"/>
    <property type="match status" value="1"/>
</dbReference>
<keyword evidence="12" id="KW-0233">DNA recombination</keyword>
<evidence type="ECO:0000256" key="1">
    <source>
        <dbReference type="ARBA" id="ARBA00001946"/>
    </source>
</evidence>
<dbReference type="InterPro" id="IPR018982">
    <property type="entry name" value="RQC_domain"/>
</dbReference>
<dbReference type="Pfam" id="PF16124">
    <property type="entry name" value="RecQ_Zn_bind"/>
    <property type="match status" value="1"/>
</dbReference>
<dbReference type="InterPro" id="IPR004589">
    <property type="entry name" value="DNA_helicase_ATP-dep_RecQ"/>
</dbReference>